<feature type="domain" description="Fungal lipase-type" evidence="3">
    <location>
        <begin position="104"/>
        <end position="230"/>
    </location>
</feature>
<evidence type="ECO:0000256" key="2">
    <source>
        <dbReference type="SAM" id="SignalP"/>
    </source>
</evidence>
<proteinExistence type="predicted"/>
<dbReference type="Gene3D" id="3.40.50.1820">
    <property type="entry name" value="alpha/beta hydrolase"/>
    <property type="match status" value="1"/>
</dbReference>
<dbReference type="InterPro" id="IPR002921">
    <property type="entry name" value="Fungal_lipase-type"/>
</dbReference>
<keyword evidence="5" id="KW-1185">Reference proteome</keyword>
<dbReference type="SUPFAM" id="SSF53474">
    <property type="entry name" value="alpha/beta-Hydrolases"/>
    <property type="match status" value="1"/>
</dbReference>
<evidence type="ECO:0000259" key="3">
    <source>
        <dbReference type="Pfam" id="PF01764"/>
    </source>
</evidence>
<keyword evidence="2" id="KW-0732">Signal</keyword>
<dbReference type="Proteomes" id="UP001175271">
    <property type="component" value="Unassembled WGS sequence"/>
</dbReference>
<feature type="region of interest" description="Disordered" evidence="1">
    <location>
        <begin position="333"/>
        <end position="355"/>
    </location>
</feature>
<comment type="caution">
    <text evidence="4">The sequence shown here is derived from an EMBL/GenBank/DDBJ whole genome shotgun (WGS) entry which is preliminary data.</text>
</comment>
<protein>
    <recommendedName>
        <fullName evidence="3">Fungal lipase-type domain-containing protein</fullName>
    </recommendedName>
</protein>
<dbReference type="EMBL" id="JAUCMV010000002">
    <property type="protein sequence ID" value="KAK0420378.1"/>
    <property type="molecule type" value="Genomic_DNA"/>
</dbReference>
<dbReference type="PANTHER" id="PTHR45908:SF11">
    <property type="entry name" value="FUNGAL LIPASE-LIKE DOMAIN-CONTAINING PROTEIN"/>
    <property type="match status" value="1"/>
</dbReference>
<evidence type="ECO:0000313" key="4">
    <source>
        <dbReference type="EMBL" id="KAK0420378.1"/>
    </source>
</evidence>
<name>A0AA39M4F7_9BILA</name>
<dbReference type="InterPro" id="IPR029058">
    <property type="entry name" value="AB_hydrolase_fold"/>
</dbReference>
<feature type="chain" id="PRO_5041352817" description="Fungal lipase-type domain-containing protein" evidence="2">
    <location>
        <begin position="23"/>
        <end position="355"/>
    </location>
</feature>
<dbReference type="PANTHER" id="PTHR45908">
    <property type="entry name" value="PROTEIN CBG11750-RELATED"/>
    <property type="match status" value="1"/>
</dbReference>
<reference evidence="4" key="1">
    <citation type="submission" date="2023-06" db="EMBL/GenBank/DDBJ databases">
        <title>Genomic analysis of the entomopathogenic nematode Steinernema hermaphroditum.</title>
        <authorList>
            <person name="Schwarz E.M."/>
            <person name="Heppert J.K."/>
            <person name="Baniya A."/>
            <person name="Schwartz H.T."/>
            <person name="Tan C.-H."/>
            <person name="Antoshechkin I."/>
            <person name="Sternberg P.W."/>
            <person name="Goodrich-Blair H."/>
            <person name="Dillman A.R."/>
        </authorList>
    </citation>
    <scope>NUCLEOTIDE SEQUENCE</scope>
    <source>
        <strain evidence="4">PS9179</strain>
        <tissue evidence="4">Whole animal</tissue>
    </source>
</reference>
<dbReference type="AlphaFoldDB" id="A0AA39M4F7"/>
<accession>A0AA39M4F7</accession>
<evidence type="ECO:0000313" key="5">
    <source>
        <dbReference type="Proteomes" id="UP001175271"/>
    </source>
</evidence>
<organism evidence="4 5">
    <name type="scientific">Steinernema hermaphroditum</name>
    <dbReference type="NCBI Taxonomy" id="289476"/>
    <lineage>
        <taxon>Eukaryota</taxon>
        <taxon>Metazoa</taxon>
        <taxon>Ecdysozoa</taxon>
        <taxon>Nematoda</taxon>
        <taxon>Chromadorea</taxon>
        <taxon>Rhabditida</taxon>
        <taxon>Tylenchina</taxon>
        <taxon>Panagrolaimomorpha</taxon>
        <taxon>Strongyloidoidea</taxon>
        <taxon>Steinernematidae</taxon>
        <taxon>Steinernema</taxon>
    </lineage>
</organism>
<evidence type="ECO:0000256" key="1">
    <source>
        <dbReference type="SAM" id="MobiDB-lite"/>
    </source>
</evidence>
<gene>
    <name evidence="4" type="ORF">QR680_014644</name>
</gene>
<dbReference type="GO" id="GO:0006629">
    <property type="term" value="P:lipid metabolic process"/>
    <property type="evidence" value="ECO:0007669"/>
    <property type="project" value="InterPro"/>
</dbReference>
<dbReference type="CDD" id="cd00519">
    <property type="entry name" value="Lipase_3"/>
    <property type="match status" value="1"/>
</dbReference>
<feature type="signal peptide" evidence="2">
    <location>
        <begin position="1"/>
        <end position="22"/>
    </location>
</feature>
<dbReference type="Pfam" id="PF01764">
    <property type="entry name" value="Lipase_3"/>
    <property type="match status" value="1"/>
</dbReference>
<sequence>MEYPPGWSVAIITSLLCVLACSESVFPDEYTDEFGRGPVFDAAAVGYGLCAKRCLRRSFEDPITNFPYKNVCDANGNTCQGSVMTAVYKNQTVILVAFGGSSDSQLKTEIANLSSATPWPYGNGSVGFYFYQAFENIVLAKESIGEALNDTIKKNPTSEILITGHSLGGALASLTARHLIFTGINAERIFLVTLAEPRIGDKLFSEDFNAAVKRSARVTTQYDPVPSVPWHGFGGVNYTAHGHRIYYPYGSVSQKIFYDCDRVICPNETITNTVSACYDLKYHLRYYVPRIDLFGRHHCDHRTPMPTLNVNCTALLPSLSDYQLPYELPELKDENPNAHLHNPDNGNTKPKFAHP</sequence>